<keyword evidence="2" id="KW-1133">Transmembrane helix</keyword>
<evidence type="ECO:0000313" key="4">
    <source>
        <dbReference type="Proteomes" id="UP000253094"/>
    </source>
</evidence>
<feature type="transmembrane region" description="Helical" evidence="2">
    <location>
        <begin position="7"/>
        <end position="29"/>
    </location>
</feature>
<reference evidence="3 4" key="1">
    <citation type="submission" date="2018-06" db="EMBL/GenBank/DDBJ databases">
        <title>Sphaerisporangium craniellae sp. nov., isolated from a marine sponge in the South China Sea.</title>
        <authorList>
            <person name="Li L."/>
        </authorList>
    </citation>
    <scope>NUCLEOTIDE SEQUENCE [LARGE SCALE GENOMIC DNA]</scope>
    <source>
        <strain evidence="3 4">CCTCC AA 208026</strain>
    </source>
</reference>
<keyword evidence="4" id="KW-1185">Reference proteome</keyword>
<feature type="compositionally biased region" description="Low complexity" evidence="1">
    <location>
        <begin position="171"/>
        <end position="186"/>
    </location>
</feature>
<dbReference type="AlphaFoldDB" id="A0A367ESL9"/>
<organism evidence="3 4">
    <name type="scientific">Sphaerisporangium album</name>
    <dbReference type="NCBI Taxonomy" id="509200"/>
    <lineage>
        <taxon>Bacteria</taxon>
        <taxon>Bacillati</taxon>
        <taxon>Actinomycetota</taxon>
        <taxon>Actinomycetes</taxon>
        <taxon>Streptosporangiales</taxon>
        <taxon>Streptosporangiaceae</taxon>
        <taxon>Sphaerisporangium</taxon>
    </lineage>
</organism>
<dbReference type="Proteomes" id="UP000253094">
    <property type="component" value="Unassembled WGS sequence"/>
</dbReference>
<accession>A0A367ESL9</accession>
<feature type="region of interest" description="Disordered" evidence="1">
    <location>
        <begin position="158"/>
        <end position="215"/>
    </location>
</feature>
<protein>
    <submittedName>
        <fullName evidence="3">Uncharacterized protein</fullName>
    </submittedName>
</protein>
<evidence type="ECO:0000256" key="2">
    <source>
        <dbReference type="SAM" id="Phobius"/>
    </source>
</evidence>
<name>A0A367ESL9_9ACTN</name>
<sequence>MRSAVRTGWIIVGGALSALAVFGIAFAIWNDLRLPGAYGLGARSYDSADLGRVTTEISTVAYAITAPLIVVDADGPVEVRVARGAEGRLTIRREVTWRETDREFSESWGGGTTLRVRLACRPGPDGPACGAVYTLSVPPTVRVRMVAPDGLVTCPLPAATTAPVPTPSPKPSASRRPSPAASVPLRPSAPPAPAEPSASSCRGGVQASPGDVAGP</sequence>
<comment type="caution">
    <text evidence="3">The sequence shown here is derived from an EMBL/GenBank/DDBJ whole genome shotgun (WGS) entry which is preliminary data.</text>
</comment>
<dbReference type="EMBL" id="QOIL01000032">
    <property type="protein sequence ID" value="RCG20180.1"/>
    <property type="molecule type" value="Genomic_DNA"/>
</dbReference>
<evidence type="ECO:0000313" key="3">
    <source>
        <dbReference type="EMBL" id="RCG20180.1"/>
    </source>
</evidence>
<proteinExistence type="predicted"/>
<keyword evidence="2" id="KW-0472">Membrane</keyword>
<keyword evidence="2" id="KW-0812">Transmembrane</keyword>
<dbReference type="OrthoDB" id="3531155at2"/>
<gene>
    <name evidence="3" type="ORF">DQ384_37350</name>
</gene>
<evidence type="ECO:0000256" key="1">
    <source>
        <dbReference type="SAM" id="MobiDB-lite"/>
    </source>
</evidence>